<gene>
    <name evidence="7" type="primary">yanF_1</name>
    <name evidence="7" type="ORF">LSUE1_G005083</name>
</gene>
<keyword evidence="4" id="KW-0560">Oxidoreductase</keyword>
<evidence type="ECO:0000256" key="1">
    <source>
        <dbReference type="ARBA" id="ARBA00005466"/>
    </source>
</evidence>
<dbReference type="GO" id="GO:0004497">
    <property type="term" value="F:monooxygenase activity"/>
    <property type="evidence" value="ECO:0007669"/>
    <property type="project" value="UniProtKB-KW"/>
</dbReference>
<organism evidence="7 8">
    <name type="scientific">Lachnellula suecica</name>
    <dbReference type="NCBI Taxonomy" id="602035"/>
    <lineage>
        <taxon>Eukaryota</taxon>
        <taxon>Fungi</taxon>
        <taxon>Dikarya</taxon>
        <taxon>Ascomycota</taxon>
        <taxon>Pezizomycotina</taxon>
        <taxon>Leotiomycetes</taxon>
        <taxon>Helotiales</taxon>
        <taxon>Lachnaceae</taxon>
        <taxon>Lachnellula</taxon>
    </lineage>
</organism>
<dbReference type="EMBL" id="QGMK01000634">
    <property type="protein sequence ID" value="TVY80671.1"/>
    <property type="molecule type" value="Genomic_DNA"/>
</dbReference>
<keyword evidence="7" id="KW-0503">Monooxygenase</keyword>
<dbReference type="AlphaFoldDB" id="A0A8T9C4T0"/>
<dbReference type="InterPro" id="IPR006094">
    <property type="entry name" value="Oxid_FAD_bind_N"/>
</dbReference>
<dbReference type="GO" id="GO:0071949">
    <property type="term" value="F:FAD binding"/>
    <property type="evidence" value="ECO:0007669"/>
    <property type="project" value="InterPro"/>
</dbReference>
<accession>A0A8T9C4T0</accession>
<dbReference type="InterPro" id="IPR016169">
    <property type="entry name" value="FAD-bd_PCMH_sub2"/>
</dbReference>
<dbReference type="InterPro" id="IPR050416">
    <property type="entry name" value="FAD-linked_Oxidoreductase"/>
</dbReference>
<feature type="domain" description="FAD-binding PCMH-type" evidence="6">
    <location>
        <begin position="100"/>
        <end position="272"/>
    </location>
</feature>
<dbReference type="Proteomes" id="UP000469558">
    <property type="component" value="Unassembled WGS sequence"/>
</dbReference>
<name>A0A8T9C4T0_9HELO</name>
<evidence type="ECO:0000259" key="6">
    <source>
        <dbReference type="PROSITE" id="PS51387"/>
    </source>
</evidence>
<sequence>MTMEAFIAYKFFGMLLVFFAVVGSTIVGKQKNVDIETFGYNLGLPESEVKALANIYEEASTPSDVLRLACQTAKLCLGQAQVNLSPLNQTLVDENWSETCFAEPYCIILPTNSSGVSAAIRIFGHLEVKFAIRSGGHSPVPSWSSIGNRGILLDLQKLNSVTLSNDGTFASVGPGARWGEVYETLGAETALVVGTRIPDVGVGGSLLGGGYFYFSDQFGLAADNVKNFEVALANGTIVEANNSSNVDLFWALKGGGPNFGIVTRYDLYTVPIYEIWGQLSVYSTGQAAEILAAFDEWQENGSSDDKGGVALSIALDSVVVALIYSEPQDSPPSAFSAFNSLQPIAIPVPATNMPFVSILEILGSSTPAIPGR</sequence>
<dbReference type="PANTHER" id="PTHR42973">
    <property type="entry name" value="BINDING OXIDOREDUCTASE, PUTATIVE (AFU_ORTHOLOGUE AFUA_1G17690)-RELATED"/>
    <property type="match status" value="1"/>
</dbReference>
<dbReference type="InterPro" id="IPR016166">
    <property type="entry name" value="FAD-bd_PCMH"/>
</dbReference>
<dbReference type="Gene3D" id="3.30.465.10">
    <property type="match status" value="1"/>
</dbReference>
<keyword evidence="2" id="KW-0285">Flavoprotein</keyword>
<dbReference type="SUPFAM" id="SSF56176">
    <property type="entry name" value="FAD-binding/transporter-associated domain-like"/>
    <property type="match status" value="1"/>
</dbReference>
<dbReference type="PROSITE" id="PS51387">
    <property type="entry name" value="FAD_PCMH"/>
    <property type="match status" value="1"/>
</dbReference>
<dbReference type="OrthoDB" id="2151789at2759"/>
<dbReference type="InterPro" id="IPR036318">
    <property type="entry name" value="FAD-bd_PCMH-like_sf"/>
</dbReference>
<evidence type="ECO:0000256" key="2">
    <source>
        <dbReference type="ARBA" id="ARBA00022630"/>
    </source>
</evidence>
<keyword evidence="5" id="KW-0472">Membrane</keyword>
<reference evidence="7 8" key="1">
    <citation type="submission" date="2018-05" db="EMBL/GenBank/DDBJ databases">
        <title>Genome sequencing and assembly of the regulated plant pathogen Lachnellula willkommii and related sister species for the development of diagnostic species identification markers.</title>
        <authorList>
            <person name="Giroux E."/>
            <person name="Bilodeau G."/>
        </authorList>
    </citation>
    <scope>NUCLEOTIDE SEQUENCE [LARGE SCALE GENOMIC DNA]</scope>
    <source>
        <strain evidence="7 8">CBS 268.59</strain>
    </source>
</reference>
<proteinExistence type="inferred from homology"/>
<evidence type="ECO:0000256" key="3">
    <source>
        <dbReference type="ARBA" id="ARBA00022827"/>
    </source>
</evidence>
<keyword evidence="8" id="KW-1185">Reference proteome</keyword>
<evidence type="ECO:0000313" key="7">
    <source>
        <dbReference type="EMBL" id="TVY80671.1"/>
    </source>
</evidence>
<keyword evidence="5" id="KW-1133">Transmembrane helix</keyword>
<dbReference type="Pfam" id="PF01565">
    <property type="entry name" value="FAD_binding_4"/>
    <property type="match status" value="1"/>
</dbReference>
<comment type="similarity">
    <text evidence="1">Belongs to the oxygen-dependent FAD-linked oxidoreductase family.</text>
</comment>
<comment type="caution">
    <text evidence="7">The sequence shown here is derived from an EMBL/GenBank/DDBJ whole genome shotgun (WGS) entry which is preliminary data.</text>
</comment>
<evidence type="ECO:0000256" key="4">
    <source>
        <dbReference type="ARBA" id="ARBA00023002"/>
    </source>
</evidence>
<keyword evidence="5" id="KW-0812">Transmembrane</keyword>
<dbReference type="PANTHER" id="PTHR42973:SF54">
    <property type="entry name" value="FAD-BINDING PCMH-TYPE DOMAIN-CONTAINING PROTEIN"/>
    <property type="match status" value="1"/>
</dbReference>
<keyword evidence="3" id="KW-0274">FAD</keyword>
<feature type="transmembrane region" description="Helical" evidence="5">
    <location>
        <begin position="6"/>
        <end position="27"/>
    </location>
</feature>
<protein>
    <submittedName>
        <fullName evidence="7">FAD-dependent monooxygenase yanF</fullName>
    </submittedName>
</protein>
<evidence type="ECO:0000313" key="8">
    <source>
        <dbReference type="Proteomes" id="UP000469558"/>
    </source>
</evidence>
<evidence type="ECO:0000256" key="5">
    <source>
        <dbReference type="SAM" id="Phobius"/>
    </source>
</evidence>